<dbReference type="GO" id="GO:0005886">
    <property type="term" value="C:plasma membrane"/>
    <property type="evidence" value="ECO:0007669"/>
    <property type="project" value="UniProtKB-SubCell"/>
</dbReference>
<protein>
    <recommendedName>
        <fullName evidence="7">Protein MgtC</fullName>
    </recommendedName>
</protein>
<dbReference type="Pfam" id="PF02308">
    <property type="entry name" value="MgtC"/>
    <property type="match status" value="1"/>
</dbReference>
<evidence type="ECO:0000259" key="8">
    <source>
        <dbReference type="Pfam" id="PF02308"/>
    </source>
</evidence>
<comment type="subcellular location">
    <subcellularLocation>
        <location evidence="7">Cell inner membrane</location>
        <topology evidence="7">Multi-pass membrane protein</topology>
    </subcellularLocation>
    <subcellularLocation>
        <location evidence="1">Cell membrane</location>
        <topology evidence="1">Multi-pass membrane protein</topology>
    </subcellularLocation>
</comment>
<proteinExistence type="inferred from homology"/>
<keyword evidence="4 7" id="KW-0812">Transmembrane</keyword>
<evidence type="ECO:0000256" key="2">
    <source>
        <dbReference type="ARBA" id="ARBA00009298"/>
    </source>
</evidence>
<keyword evidence="3" id="KW-1003">Cell membrane</keyword>
<feature type="transmembrane region" description="Helical" evidence="7">
    <location>
        <begin position="93"/>
        <end position="112"/>
    </location>
</feature>
<dbReference type="OrthoDB" id="9811198at2"/>
<dbReference type="InterPro" id="IPR003416">
    <property type="entry name" value="MgtC/SapB/SrpB/YhiD_fam"/>
</dbReference>
<evidence type="ECO:0000256" key="4">
    <source>
        <dbReference type="ARBA" id="ARBA00022692"/>
    </source>
</evidence>
<evidence type="ECO:0000256" key="5">
    <source>
        <dbReference type="ARBA" id="ARBA00022989"/>
    </source>
</evidence>
<keyword evidence="5 7" id="KW-1133">Transmembrane helix</keyword>
<evidence type="ECO:0000256" key="3">
    <source>
        <dbReference type="ARBA" id="ARBA00022475"/>
    </source>
</evidence>
<accession>A0A432YSZ1</accession>
<dbReference type="PANTHER" id="PTHR33778:SF1">
    <property type="entry name" value="MAGNESIUM TRANSPORTER YHID-RELATED"/>
    <property type="match status" value="1"/>
</dbReference>
<dbReference type="EMBL" id="PIQC01000010">
    <property type="protein sequence ID" value="RUO64649.1"/>
    <property type="molecule type" value="Genomic_DNA"/>
</dbReference>
<reference evidence="10" key="1">
    <citation type="journal article" date="2018" name="Front. Microbiol.">
        <title>Genome-Based Analysis Reveals the Taxonomy and Diversity of the Family Idiomarinaceae.</title>
        <authorList>
            <person name="Liu Y."/>
            <person name="Lai Q."/>
            <person name="Shao Z."/>
        </authorList>
    </citation>
    <scope>NUCLEOTIDE SEQUENCE [LARGE SCALE GENOMIC DNA]</scope>
    <source>
        <strain evidence="10">R22</strain>
    </source>
</reference>
<feature type="domain" description="MgtC/SapB/SrpB/YhiD N-terminal" evidence="8">
    <location>
        <begin position="19"/>
        <end position="139"/>
    </location>
</feature>
<dbReference type="RefSeq" id="WP_126783068.1">
    <property type="nucleotide sequence ID" value="NZ_PIQC01000010.1"/>
</dbReference>
<keyword evidence="10" id="KW-1185">Reference proteome</keyword>
<dbReference type="InterPro" id="IPR049177">
    <property type="entry name" value="MgtC_SapB_SrpB_YhiD_N"/>
</dbReference>
<sequence length="166" mass="17378">MIDWKIVQELGPYSWEGIGTALLCGAIVGLERQIRGKPVGIRTSALIILGTYLFLVGGSSVVSQGSDPSRVIGQIITGIGFLGAGVMLARDGVVVGVTSAATIWALAAIGIAVGLGMYGVGIVLSLVIVGVLLGVDLLEDTFQSLTRGVHRKYSGWRRRRGDSNEL</sequence>
<evidence type="ECO:0000313" key="9">
    <source>
        <dbReference type="EMBL" id="RUO64649.1"/>
    </source>
</evidence>
<dbReference type="AlphaFoldDB" id="A0A432YSZ1"/>
<evidence type="ECO:0000256" key="6">
    <source>
        <dbReference type="ARBA" id="ARBA00023136"/>
    </source>
</evidence>
<comment type="similarity">
    <text evidence="2 7">Belongs to the MgtC/SapB family.</text>
</comment>
<feature type="transmembrane region" description="Helical" evidence="7">
    <location>
        <begin position="71"/>
        <end position="88"/>
    </location>
</feature>
<dbReference type="Proteomes" id="UP000288058">
    <property type="component" value="Unassembled WGS sequence"/>
</dbReference>
<name>A0A432YSZ1_9GAMM</name>
<keyword evidence="6 7" id="KW-0472">Membrane</keyword>
<evidence type="ECO:0000313" key="10">
    <source>
        <dbReference type="Proteomes" id="UP000288058"/>
    </source>
</evidence>
<comment type="caution">
    <text evidence="9">The sequence shown here is derived from an EMBL/GenBank/DDBJ whole genome shotgun (WGS) entry which is preliminary data.</text>
</comment>
<gene>
    <name evidence="9" type="ORF">CWI78_12150</name>
</gene>
<dbReference type="PRINTS" id="PR01837">
    <property type="entry name" value="MGTCSAPBPROT"/>
</dbReference>
<organism evidence="9 10">
    <name type="scientific">Idiomarina ramblicola</name>
    <dbReference type="NCBI Taxonomy" id="263724"/>
    <lineage>
        <taxon>Bacteria</taxon>
        <taxon>Pseudomonadati</taxon>
        <taxon>Pseudomonadota</taxon>
        <taxon>Gammaproteobacteria</taxon>
        <taxon>Alteromonadales</taxon>
        <taxon>Idiomarinaceae</taxon>
        <taxon>Idiomarina</taxon>
    </lineage>
</organism>
<feature type="transmembrane region" description="Helical" evidence="7">
    <location>
        <begin position="39"/>
        <end position="59"/>
    </location>
</feature>
<keyword evidence="7" id="KW-0997">Cell inner membrane</keyword>
<evidence type="ECO:0000256" key="7">
    <source>
        <dbReference type="RuleBase" id="RU365041"/>
    </source>
</evidence>
<dbReference type="PANTHER" id="PTHR33778">
    <property type="entry name" value="PROTEIN MGTC"/>
    <property type="match status" value="1"/>
</dbReference>
<evidence type="ECO:0000256" key="1">
    <source>
        <dbReference type="ARBA" id="ARBA00004651"/>
    </source>
</evidence>
<feature type="transmembrane region" description="Helical" evidence="7">
    <location>
        <begin position="118"/>
        <end position="138"/>
    </location>
</feature>